<reference evidence="2 3" key="1">
    <citation type="submission" date="2020-08" db="EMBL/GenBank/DDBJ databases">
        <title>Genomic Encyclopedia of Type Strains, Phase III (KMG-III): the genomes of soil and plant-associated and newly described type strains.</title>
        <authorList>
            <person name="Whitman W."/>
        </authorList>
    </citation>
    <scope>NUCLEOTIDE SEQUENCE [LARGE SCALE GENOMIC DNA]</scope>
    <source>
        <strain evidence="2 3">CECT 8897</strain>
    </source>
</reference>
<dbReference type="Pfam" id="PF00561">
    <property type="entry name" value="Abhydrolase_1"/>
    <property type="match status" value="1"/>
</dbReference>
<keyword evidence="3" id="KW-1185">Reference proteome</keyword>
<evidence type="ECO:0000259" key="1">
    <source>
        <dbReference type="Pfam" id="PF00561"/>
    </source>
</evidence>
<dbReference type="PROSITE" id="PS51257">
    <property type="entry name" value="PROKAR_LIPOPROTEIN"/>
    <property type="match status" value="1"/>
</dbReference>
<sequence>MRTLETGRGLHCLDIGQGEAVLLLHGLGSCGHDWEPQIQTLALHYRIIAPDLRGHGLSPVPHGGKPWRMTDLAQDVAELLSALELDSVHIVGFSLGGMVALELTQIQRADLPRIASLCLINSLPLDAARPPSLVFTYWLRRAIIALFGLGAVGRMVAGKIFPRPDQERLRNSFITQMQQMSKSAYLAALDAIYHWHWRPRADALSLPVLILAADQDYTPVEAKRAFAAQLPDCRLEVIADSRHGTPLDQASKVNALLLSFLRQNITSTETR</sequence>
<proteinExistence type="predicted"/>
<dbReference type="GO" id="GO:0046464">
    <property type="term" value="P:acylglycerol catabolic process"/>
    <property type="evidence" value="ECO:0007669"/>
    <property type="project" value="TreeGrafter"/>
</dbReference>
<keyword evidence="2" id="KW-0675">Receptor</keyword>
<accession>A0A7W5BBK1</accession>
<dbReference type="EMBL" id="JACHXD010000008">
    <property type="protein sequence ID" value="MBB3120147.1"/>
    <property type="molecule type" value="Genomic_DNA"/>
</dbReference>
<dbReference type="PANTHER" id="PTHR43798:SF5">
    <property type="entry name" value="MONOACYLGLYCEROL LIPASE ABHD6"/>
    <property type="match status" value="1"/>
</dbReference>
<dbReference type="InterPro" id="IPR000073">
    <property type="entry name" value="AB_hydrolase_1"/>
</dbReference>
<comment type="caution">
    <text evidence="2">The sequence shown here is derived from an EMBL/GenBank/DDBJ whole genome shotgun (WGS) entry which is preliminary data.</text>
</comment>
<organism evidence="2 3">
    <name type="scientific">Pseudoduganella violacea</name>
    <dbReference type="NCBI Taxonomy" id="1715466"/>
    <lineage>
        <taxon>Bacteria</taxon>
        <taxon>Pseudomonadati</taxon>
        <taxon>Pseudomonadota</taxon>
        <taxon>Betaproteobacteria</taxon>
        <taxon>Burkholderiales</taxon>
        <taxon>Oxalobacteraceae</taxon>
        <taxon>Telluria group</taxon>
        <taxon>Pseudoduganella</taxon>
    </lineage>
</organism>
<dbReference type="RefSeq" id="WP_183441921.1">
    <property type="nucleotide sequence ID" value="NZ_JACHXD010000008.1"/>
</dbReference>
<dbReference type="Proteomes" id="UP000541535">
    <property type="component" value="Unassembled WGS sequence"/>
</dbReference>
<protein>
    <submittedName>
        <fullName evidence="2">Iron complex outermembrane receptor protein</fullName>
    </submittedName>
</protein>
<name>A0A7W5BBK1_9BURK</name>
<evidence type="ECO:0000313" key="2">
    <source>
        <dbReference type="EMBL" id="MBB3120147.1"/>
    </source>
</evidence>
<feature type="domain" description="AB hydrolase-1" evidence="1">
    <location>
        <begin position="20"/>
        <end position="246"/>
    </location>
</feature>
<dbReference type="InterPro" id="IPR029058">
    <property type="entry name" value="AB_hydrolase_fold"/>
</dbReference>
<dbReference type="InterPro" id="IPR050266">
    <property type="entry name" value="AB_hydrolase_sf"/>
</dbReference>
<dbReference type="Gene3D" id="3.40.50.1820">
    <property type="entry name" value="alpha/beta hydrolase"/>
    <property type="match status" value="1"/>
</dbReference>
<dbReference type="GO" id="GO:0016020">
    <property type="term" value="C:membrane"/>
    <property type="evidence" value="ECO:0007669"/>
    <property type="project" value="TreeGrafter"/>
</dbReference>
<dbReference type="PANTHER" id="PTHR43798">
    <property type="entry name" value="MONOACYLGLYCEROL LIPASE"/>
    <property type="match status" value="1"/>
</dbReference>
<gene>
    <name evidence="2" type="ORF">FHS03_003206</name>
</gene>
<dbReference type="AlphaFoldDB" id="A0A7W5BBK1"/>
<dbReference type="PRINTS" id="PR00111">
    <property type="entry name" value="ABHYDROLASE"/>
</dbReference>
<dbReference type="GO" id="GO:0047372">
    <property type="term" value="F:monoacylglycerol lipase activity"/>
    <property type="evidence" value="ECO:0007669"/>
    <property type="project" value="TreeGrafter"/>
</dbReference>
<evidence type="ECO:0000313" key="3">
    <source>
        <dbReference type="Proteomes" id="UP000541535"/>
    </source>
</evidence>
<dbReference type="SUPFAM" id="SSF53474">
    <property type="entry name" value="alpha/beta-Hydrolases"/>
    <property type="match status" value="1"/>
</dbReference>